<evidence type="ECO:0000256" key="5">
    <source>
        <dbReference type="ARBA" id="ARBA00038359"/>
    </source>
</evidence>
<evidence type="ECO:0000256" key="2">
    <source>
        <dbReference type="ARBA" id="ARBA00022692"/>
    </source>
</evidence>
<feature type="transmembrane region" description="Helical" evidence="7">
    <location>
        <begin position="26"/>
        <end position="46"/>
    </location>
</feature>
<evidence type="ECO:0000256" key="3">
    <source>
        <dbReference type="ARBA" id="ARBA00022989"/>
    </source>
</evidence>
<keyword evidence="4 7" id="KW-0472">Membrane</keyword>
<feature type="non-terminal residue" evidence="9">
    <location>
        <position position="1"/>
    </location>
</feature>
<evidence type="ECO:0000256" key="6">
    <source>
        <dbReference type="SAM" id="MobiDB-lite"/>
    </source>
</evidence>
<feature type="region of interest" description="Disordered" evidence="6">
    <location>
        <begin position="214"/>
        <end position="233"/>
    </location>
</feature>
<dbReference type="STRING" id="1051890.A0A3N4LQ45"/>
<evidence type="ECO:0000256" key="1">
    <source>
        <dbReference type="ARBA" id="ARBA00004141"/>
    </source>
</evidence>
<keyword evidence="3 7" id="KW-1133">Transmembrane helix</keyword>
<dbReference type="EMBL" id="ML121539">
    <property type="protein sequence ID" value="RPB25024.1"/>
    <property type="molecule type" value="Genomic_DNA"/>
</dbReference>
<dbReference type="InterPro" id="IPR052337">
    <property type="entry name" value="SAT4-like"/>
</dbReference>
<comment type="subcellular location">
    <subcellularLocation>
        <location evidence="1">Membrane</location>
        <topology evidence="1">Multi-pass membrane protein</topology>
    </subcellularLocation>
</comment>
<proteinExistence type="inferred from homology"/>
<dbReference type="GO" id="GO:0016020">
    <property type="term" value="C:membrane"/>
    <property type="evidence" value="ECO:0007669"/>
    <property type="project" value="UniProtKB-SubCell"/>
</dbReference>
<evidence type="ECO:0000259" key="8">
    <source>
        <dbReference type="Pfam" id="PF20684"/>
    </source>
</evidence>
<keyword evidence="2 7" id="KW-0812">Transmembrane</keyword>
<keyword evidence="10" id="KW-1185">Reference proteome</keyword>
<feature type="transmembrane region" description="Helical" evidence="7">
    <location>
        <begin position="58"/>
        <end position="79"/>
    </location>
</feature>
<feature type="transmembrane region" description="Helical" evidence="7">
    <location>
        <begin position="140"/>
        <end position="161"/>
    </location>
</feature>
<feature type="domain" description="Rhodopsin" evidence="8">
    <location>
        <begin position="1"/>
        <end position="204"/>
    </location>
</feature>
<comment type="similarity">
    <text evidence="5">Belongs to the SAT4 family.</text>
</comment>
<evidence type="ECO:0000256" key="4">
    <source>
        <dbReference type="ARBA" id="ARBA00023136"/>
    </source>
</evidence>
<accession>A0A3N4LQ45</accession>
<dbReference type="PANTHER" id="PTHR33048">
    <property type="entry name" value="PTH11-LIKE INTEGRAL MEMBRANE PROTEIN (AFU_ORTHOLOGUE AFUA_5G11245)"/>
    <property type="match status" value="1"/>
</dbReference>
<dbReference type="Pfam" id="PF20684">
    <property type="entry name" value="Fung_rhodopsin"/>
    <property type="match status" value="1"/>
</dbReference>
<organism evidence="9 10">
    <name type="scientific">Terfezia boudieri ATCC MYA-4762</name>
    <dbReference type="NCBI Taxonomy" id="1051890"/>
    <lineage>
        <taxon>Eukaryota</taxon>
        <taxon>Fungi</taxon>
        <taxon>Dikarya</taxon>
        <taxon>Ascomycota</taxon>
        <taxon>Pezizomycotina</taxon>
        <taxon>Pezizomycetes</taxon>
        <taxon>Pezizales</taxon>
        <taxon>Pezizaceae</taxon>
        <taxon>Terfezia</taxon>
    </lineage>
</organism>
<dbReference type="PANTHER" id="PTHR33048:SF129">
    <property type="entry name" value="INTEGRAL MEMBRANE PROTEIN-RELATED"/>
    <property type="match status" value="1"/>
</dbReference>
<gene>
    <name evidence="9" type="ORF">L211DRAFT_748394</name>
</gene>
<evidence type="ECO:0000256" key="7">
    <source>
        <dbReference type="SAM" id="Phobius"/>
    </source>
</evidence>
<dbReference type="InterPro" id="IPR049326">
    <property type="entry name" value="Rhodopsin_dom_fungi"/>
</dbReference>
<evidence type="ECO:0000313" key="9">
    <source>
        <dbReference type="EMBL" id="RPB25024.1"/>
    </source>
</evidence>
<protein>
    <recommendedName>
        <fullName evidence="8">Rhodopsin domain-containing protein</fullName>
    </recommendedName>
</protein>
<feature type="transmembrane region" description="Helical" evidence="7">
    <location>
        <begin position="109"/>
        <end position="128"/>
    </location>
</feature>
<sequence>GMGKHVYDVSLNSVRFLLKNTFAHSAIYLTLAFFIKLSVLLFYLNLFPPSFTRMRWTIYGLIAFFFIYTIVGTTVIAMVCRPVKAYWTLELRVDDSCPSQEDIERTYCSVLAVHVAGDFLVLMLPIRLVSQLQLPRRQKFILVCLFSAGGLACIASILRLYYFPRINASLDVTWNVTEISLWGQVEASTAVICASIPALKPLFTSLNKRRKSFRESTSTSGKGFLSGLGSPIH</sequence>
<dbReference type="InParanoid" id="A0A3N4LQ45"/>
<reference evidence="9 10" key="1">
    <citation type="journal article" date="2018" name="Nat. Ecol. Evol.">
        <title>Pezizomycetes genomes reveal the molecular basis of ectomycorrhizal truffle lifestyle.</title>
        <authorList>
            <person name="Murat C."/>
            <person name="Payen T."/>
            <person name="Noel B."/>
            <person name="Kuo A."/>
            <person name="Morin E."/>
            <person name="Chen J."/>
            <person name="Kohler A."/>
            <person name="Krizsan K."/>
            <person name="Balestrini R."/>
            <person name="Da Silva C."/>
            <person name="Montanini B."/>
            <person name="Hainaut M."/>
            <person name="Levati E."/>
            <person name="Barry K.W."/>
            <person name="Belfiori B."/>
            <person name="Cichocki N."/>
            <person name="Clum A."/>
            <person name="Dockter R.B."/>
            <person name="Fauchery L."/>
            <person name="Guy J."/>
            <person name="Iotti M."/>
            <person name="Le Tacon F."/>
            <person name="Lindquist E.A."/>
            <person name="Lipzen A."/>
            <person name="Malagnac F."/>
            <person name="Mello A."/>
            <person name="Molinier V."/>
            <person name="Miyauchi S."/>
            <person name="Poulain J."/>
            <person name="Riccioni C."/>
            <person name="Rubini A."/>
            <person name="Sitrit Y."/>
            <person name="Splivallo R."/>
            <person name="Traeger S."/>
            <person name="Wang M."/>
            <person name="Zifcakova L."/>
            <person name="Wipf D."/>
            <person name="Zambonelli A."/>
            <person name="Paolocci F."/>
            <person name="Nowrousian M."/>
            <person name="Ottonello S."/>
            <person name="Baldrian P."/>
            <person name="Spatafora J.W."/>
            <person name="Henrissat B."/>
            <person name="Nagy L.G."/>
            <person name="Aury J.M."/>
            <person name="Wincker P."/>
            <person name="Grigoriev I.V."/>
            <person name="Bonfante P."/>
            <person name="Martin F.M."/>
        </authorList>
    </citation>
    <scope>NUCLEOTIDE SEQUENCE [LARGE SCALE GENOMIC DNA]</scope>
    <source>
        <strain evidence="9 10">ATCC MYA-4762</strain>
    </source>
</reference>
<feature type="non-terminal residue" evidence="9">
    <location>
        <position position="233"/>
    </location>
</feature>
<dbReference type="OrthoDB" id="444631at2759"/>
<evidence type="ECO:0000313" key="10">
    <source>
        <dbReference type="Proteomes" id="UP000267821"/>
    </source>
</evidence>
<dbReference type="AlphaFoldDB" id="A0A3N4LQ45"/>
<name>A0A3N4LQ45_9PEZI</name>
<dbReference type="Proteomes" id="UP000267821">
    <property type="component" value="Unassembled WGS sequence"/>
</dbReference>